<gene>
    <name evidence="1" type="ORF">RHABOEDO_000189</name>
</gene>
<dbReference type="Proteomes" id="UP000826014">
    <property type="component" value="Chromosome"/>
</dbReference>
<reference evidence="1 2" key="1">
    <citation type="journal article" date="2022" name="bioRxiv">
        <title>Ecology and evolution of chlamydial symbionts of arthropods.</title>
        <authorList>
            <person name="Halter T."/>
            <person name="Koestlbacher S."/>
            <person name="Collingro A."/>
            <person name="Sixt B.S."/>
            <person name="Toenshoff E.R."/>
            <person name="Hendrickx F."/>
            <person name="Kostanjsek R."/>
            <person name="Horn M."/>
        </authorList>
    </citation>
    <scope>NUCLEOTIDE SEQUENCE [LARGE SCALE GENOMIC DNA]</scope>
    <source>
        <strain evidence="1">W744xW776</strain>
    </source>
</reference>
<keyword evidence="2" id="KW-1185">Reference proteome</keyword>
<evidence type="ECO:0000313" key="2">
    <source>
        <dbReference type="Proteomes" id="UP000826014"/>
    </source>
</evidence>
<organism evidence="1 2">
    <name type="scientific">Candidatus Rhabdochlamydia oedothoracis</name>
    <dbReference type="NCBI Taxonomy" id="2720720"/>
    <lineage>
        <taxon>Bacteria</taxon>
        <taxon>Pseudomonadati</taxon>
        <taxon>Chlamydiota</taxon>
        <taxon>Chlamydiia</taxon>
        <taxon>Parachlamydiales</taxon>
        <taxon>Candidatus Rhabdochlamydiaceae</taxon>
        <taxon>Candidatus Rhabdochlamydia</taxon>
    </lineage>
</organism>
<evidence type="ECO:0000313" key="1">
    <source>
        <dbReference type="EMBL" id="QYF48090.1"/>
    </source>
</evidence>
<sequence length="54" mass="5917">MLQLLVDLPVEYTAVDLNPPFELEPTATDLPPSYVGIPSLPQEDEPQAFSAYAL</sequence>
<dbReference type="RefSeq" id="WP_215217767.1">
    <property type="nucleotide sequence ID" value="NZ_CP075587.1"/>
</dbReference>
<name>A0ABX8UYP8_9BACT</name>
<dbReference type="EMBL" id="CP075587">
    <property type="protein sequence ID" value="QYF48090.1"/>
    <property type="molecule type" value="Genomic_DNA"/>
</dbReference>
<proteinExistence type="predicted"/>
<accession>A0ABX8UYP8</accession>
<protein>
    <submittedName>
        <fullName evidence="1">Uncharacterized protein</fullName>
    </submittedName>
</protein>